<evidence type="ECO:0000313" key="3">
    <source>
        <dbReference type="EMBL" id="KAF5323043.1"/>
    </source>
</evidence>
<feature type="signal peptide" evidence="1">
    <location>
        <begin position="1"/>
        <end position="21"/>
    </location>
</feature>
<evidence type="ECO:0000259" key="2">
    <source>
        <dbReference type="Pfam" id="PF22807"/>
    </source>
</evidence>
<dbReference type="InterPro" id="IPR011041">
    <property type="entry name" value="Quinoprot_gluc/sorb_DH_b-prop"/>
</dbReference>
<dbReference type="SUPFAM" id="SSF50952">
    <property type="entry name" value="Soluble quinoprotein glucose dehydrogenase"/>
    <property type="match status" value="1"/>
</dbReference>
<dbReference type="Pfam" id="PF22807">
    <property type="entry name" value="TrAA12"/>
    <property type="match status" value="1"/>
</dbReference>
<dbReference type="Proteomes" id="UP000541558">
    <property type="component" value="Unassembled WGS sequence"/>
</dbReference>
<keyword evidence="1" id="KW-0732">Signal</keyword>
<organism evidence="3 4">
    <name type="scientific">Ephemerocybe angulata</name>
    <dbReference type="NCBI Taxonomy" id="980116"/>
    <lineage>
        <taxon>Eukaryota</taxon>
        <taxon>Fungi</taxon>
        <taxon>Dikarya</taxon>
        <taxon>Basidiomycota</taxon>
        <taxon>Agaricomycotina</taxon>
        <taxon>Agaricomycetes</taxon>
        <taxon>Agaricomycetidae</taxon>
        <taxon>Agaricales</taxon>
        <taxon>Agaricineae</taxon>
        <taxon>Psathyrellaceae</taxon>
        <taxon>Ephemerocybe</taxon>
    </lineage>
</organism>
<dbReference type="OrthoDB" id="507128at2759"/>
<name>A0A8H5BHA9_9AGAR</name>
<dbReference type="InterPro" id="IPR011042">
    <property type="entry name" value="6-blade_b-propeller_TolB-like"/>
</dbReference>
<feature type="chain" id="PRO_5034412074" description="Pyrroloquinoline quinone-dependent pyranose dehydrogenase beta-propeller domain-containing protein" evidence="1">
    <location>
        <begin position="22"/>
        <end position="457"/>
    </location>
</feature>
<evidence type="ECO:0000256" key="1">
    <source>
        <dbReference type="SAM" id="SignalP"/>
    </source>
</evidence>
<dbReference type="Gene3D" id="2.120.10.30">
    <property type="entry name" value="TolB, C-terminal domain"/>
    <property type="match status" value="1"/>
</dbReference>
<dbReference type="EMBL" id="JAACJK010000167">
    <property type="protein sequence ID" value="KAF5323043.1"/>
    <property type="molecule type" value="Genomic_DNA"/>
</dbReference>
<feature type="domain" description="Pyrroloquinoline quinone-dependent pyranose dehydrogenase beta-propeller" evidence="2">
    <location>
        <begin position="36"/>
        <end position="426"/>
    </location>
</feature>
<proteinExistence type="predicted"/>
<accession>A0A8H5BHA9</accession>
<dbReference type="AlphaFoldDB" id="A0A8H5BHA9"/>
<dbReference type="PROSITE" id="PS51257">
    <property type="entry name" value="PROKAR_LIPOPROTEIN"/>
    <property type="match status" value="1"/>
</dbReference>
<sequence length="457" mass="48353">MVITSLRLSLFLLLGASSALAAASCPGAPAPAYPLRVASGWSAMPVLGSLTRPRGVAVDTKGNLLVLERGKGITAHTVDGAGCVEKSKVVVDDPNLNHGIAVHESGKKLFASTPDVAYEWDYDAGDMEVKNRKELITGMLGPGHNTRTLLASRKHSDYLVVSVGSGSNIDDGAFVTSTGRAQIRSFNTKNIDTSAAFTDDNHGKIMAFGMRNSVGIAEDREGTIHSVDNSVDDAYRVNVVTSQVVDIHQHNPAEKAYTLGDPSNANASFFGGAPYCYTVYNPADITDQSLKVGDYFALQPNSTFNDAWCQTNAAPPALVLPPHVAPLDMKFGTHKDDNNLYIGLHGSYNADTTVGYKVIVVPGEYSGGRWVPASGVQTPSTDLLANQNEANCGTGCFRPVGLAFGEDGEHLYVSSDTSGEVFLVKRGNGAFGGFKNHPSHSVLTLAVALPALVWALL</sequence>
<gene>
    <name evidence="3" type="ORF">D9611_009333</name>
</gene>
<keyword evidence="4" id="KW-1185">Reference proteome</keyword>
<dbReference type="InterPro" id="IPR054539">
    <property type="entry name" value="Beta-prop_PDH"/>
</dbReference>
<reference evidence="3 4" key="1">
    <citation type="journal article" date="2020" name="ISME J.">
        <title>Uncovering the hidden diversity of litter-decomposition mechanisms in mushroom-forming fungi.</title>
        <authorList>
            <person name="Floudas D."/>
            <person name="Bentzer J."/>
            <person name="Ahren D."/>
            <person name="Johansson T."/>
            <person name="Persson P."/>
            <person name="Tunlid A."/>
        </authorList>
    </citation>
    <scope>NUCLEOTIDE SEQUENCE [LARGE SCALE GENOMIC DNA]</scope>
    <source>
        <strain evidence="3 4">CBS 175.51</strain>
    </source>
</reference>
<comment type="caution">
    <text evidence="3">The sequence shown here is derived from an EMBL/GenBank/DDBJ whole genome shotgun (WGS) entry which is preliminary data.</text>
</comment>
<evidence type="ECO:0000313" key="4">
    <source>
        <dbReference type="Proteomes" id="UP000541558"/>
    </source>
</evidence>
<protein>
    <recommendedName>
        <fullName evidence="2">Pyrroloquinoline quinone-dependent pyranose dehydrogenase beta-propeller domain-containing protein</fullName>
    </recommendedName>
</protein>